<dbReference type="SMART" id="SM00443">
    <property type="entry name" value="G_patch"/>
    <property type="match status" value="1"/>
</dbReference>
<evidence type="ECO:0000313" key="3">
    <source>
        <dbReference type="EMBL" id="CAK7228557.1"/>
    </source>
</evidence>
<feature type="domain" description="G-patch" evidence="2">
    <location>
        <begin position="143"/>
        <end position="191"/>
    </location>
</feature>
<evidence type="ECO:0000256" key="1">
    <source>
        <dbReference type="SAM" id="MobiDB-lite"/>
    </source>
</evidence>
<proteinExistence type="predicted"/>
<organism evidence="3 4">
    <name type="scientific">Sporothrix eucalyptigena</name>
    <dbReference type="NCBI Taxonomy" id="1812306"/>
    <lineage>
        <taxon>Eukaryota</taxon>
        <taxon>Fungi</taxon>
        <taxon>Dikarya</taxon>
        <taxon>Ascomycota</taxon>
        <taxon>Pezizomycotina</taxon>
        <taxon>Sordariomycetes</taxon>
        <taxon>Sordariomycetidae</taxon>
        <taxon>Ophiostomatales</taxon>
        <taxon>Ophiostomataceae</taxon>
        <taxon>Sporothrix</taxon>
    </lineage>
</organism>
<protein>
    <recommendedName>
        <fullName evidence="2">G-patch domain-containing protein</fullName>
    </recommendedName>
</protein>
<dbReference type="Proteomes" id="UP001642482">
    <property type="component" value="Unassembled WGS sequence"/>
</dbReference>
<dbReference type="InterPro" id="IPR039146">
    <property type="entry name" value="GPANK1"/>
</dbReference>
<dbReference type="InterPro" id="IPR000467">
    <property type="entry name" value="G_patch_dom"/>
</dbReference>
<sequence>MAHNRPPADNRDAELNEDGALDTPLHRLRGFGTGLHRQRVAFVKARETPTTGSSLAGTLPGGAVSDLYLSIVMGQSTTNTTTTTASTTVNEPVDVVETEPTPACDVCHLPLTTSASAADHHHETCLVHQVSLGHSKPPSSLNRSRLGLAIMSAQGWDPDSGRGLGADQQGMPYPIEARLRPDRQALGNDAGSSRASGSHPAGTAASNPAPTRKRSYTRKQLRAMEEDRRRRHDRLREQIMSNRDLDKYLIPQDGE</sequence>
<dbReference type="PROSITE" id="PS50174">
    <property type="entry name" value="G_PATCH"/>
    <property type="match status" value="1"/>
</dbReference>
<evidence type="ECO:0000313" key="4">
    <source>
        <dbReference type="Proteomes" id="UP001642482"/>
    </source>
</evidence>
<dbReference type="PANTHER" id="PTHR20923">
    <property type="entry name" value="BAT4 PROTEIN-RELATED"/>
    <property type="match status" value="1"/>
</dbReference>
<evidence type="ECO:0000259" key="2">
    <source>
        <dbReference type="PROSITE" id="PS50174"/>
    </source>
</evidence>
<feature type="region of interest" description="Disordered" evidence="1">
    <location>
        <begin position="185"/>
        <end position="255"/>
    </location>
</feature>
<dbReference type="PANTHER" id="PTHR20923:SF1">
    <property type="entry name" value="G PATCH DOMAIN AND ANKYRIN REPEAT-CONTAINING PROTEIN 1"/>
    <property type="match status" value="1"/>
</dbReference>
<accession>A0ABP0CAA7</accession>
<comment type="caution">
    <text evidence="3">The sequence shown here is derived from an EMBL/GenBank/DDBJ whole genome shotgun (WGS) entry which is preliminary data.</text>
</comment>
<dbReference type="Pfam" id="PF01585">
    <property type="entry name" value="G-patch"/>
    <property type="match status" value="1"/>
</dbReference>
<gene>
    <name evidence="3" type="ORF">SEUCBS140593_006952</name>
</gene>
<keyword evidence="4" id="KW-1185">Reference proteome</keyword>
<dbReference type="EMBL" id="CAWUHD010000080">
    <property type="protein sequence ID" value="CAK7228557.1"/>
    <property type="molecule type" value="Genomic_DNA"/>
</dbReference>
<feature type="compositionally biased region" description="Basic residues" evidence="1">
    <location>
        <begin position="211"/>
        <end position="221"/>
    </location>
</feature>
<reference evidence="3 4" key="1">
    <citation type="submission" date="2024-01" db="EMBL/GenBank/DDBJ databases">
        <authorList>
            <person name="Allen C."/>
            <person name="Tagirdzhanova G."/>
        </authorList>
    </citation>
    <scope>NUCLEOTIDE SEQUENCE [LARGE SCALE GENOMIC DNA]</scope>
</reference>
<name>A0ABP0CAA7_9PEZI</name>